<name>A0A1W1XNW7_9CLOT</name>
<dbReference type="OrthoDB" id="9899335at2"/>
<sequence>MAFTDFLGGSGKGSNLIVWVLILVVVFGFGKGKKFYNFNFKTEEAKKDKEDLKETETIHHGHRQKKVKVSSEKIFENMSFGNIAGNKTGFKKLVGGNGIFILVIVALLFICKDGKKHTSEEA</sequence>
<gene>
    <name evidence="2" type="ORF">SAMN02745134_02533</name>
</gene>
<proteinExistence type="predicted"/>
<evidence type="ECO:0000313" key="2">
    <source>
        <dbReference type="EMBL" id="SMC25680.1"/>
    </source>
</evidence>
<keyword evidence="3" id="KW-1185">Reference proteome</keyword>
<dbReference type="Proteomes" id="UP000192468">
    <property type="component" value="Unassembled WGS sequence"/>
</dbReference>
<keyword evidence="1" id="KW-1133">Transmembrane helix</keyword>
<evidence type="ECO:0000313" key="3">
    <source>
        <dbReference type="Proteomes" id="UP000192468"/>
    </source>
</evidence>
<dbReference type="RefSeq" id="WP_084116360.1">
    <property type="nucleotide sequence ID" value="NZ_FWXH01000010.1"/>
</dbReference>
<dbReference type="AlphaFoldDB" id="A0A1W1XNW7"/>
<keyword evidence="1" id="KW-0472">Membrane</keyword>
<accession>A0A1W1XNW7</accession>
<reference evidence="2 3" key="1">
    <citation type="submission" date="2017-04" db="EMBL/GenBank/DDBJ databases">
        <authorList>
            <person name="Afonso C.L."/>
            <person name="Miller P.J."/>
            <person name="Scott M.A."/>
            <person name="Spackman E."/>
            <person name="Goraichik I."/>
            <person name="Dimitrov K.M."/>
            <person name="Suarez D.L."/>
            <person name="Swayne D.E."/>
        </authorList>
    </citation>
    <scope>NUCLEOTIDE SEQUENCE [LARGE SCALE GENOMIC DNA]</scope>
    <source>
        <strain evidence="2 3">DSM 12555</strain>
    </source>
</reference>
<feature type="transmembrane region" description="Helical" evidence="1">
    <location>
        <begin position="93"/>
        <end position="110"/>
    </location>
</feature>
<keyword evidence="1" id="KW-0812">Transmembrane</keyword>
<feature type="transmembrane region" description="Helical" evidence="1">
    <location>
        <begin position="16"/>
        <end position="32"/>
    </location>
</feature>
<dbReference type="STRING" id="1121291.SAMN02745134_02533"/>
<dbReference type="EMBL" id="FWXH01000010">
    <property type="protein sequence ID" value="SMC25680.1"/>
    <property type="molecule type" value="Genomic_DNA"/>
</dbReference>
<protein>
    <submittedName>
        <fullName evidence="2">Uncharacterized protein</fullName>
    </submittedName>
</protein>
<organism evidence="2 3">
    <name type="scientific">Clostridium acidisoli DSM 12555</name>
    <dbReference type="NCBI Taxonomy" id="1121291"/>
    <lineage>
        <taxon>Bacteria</taxon>
        <taxon>Bacillati</taxon>
        <taxon>Bacillota</taxon>
        <taxon>Clostridia</taxon>
        <taxon>Eubacteriales</taxon>
        <taxon>Clostridiaceae</taxon>
        <taxon>Clostridium</taxon>
    </lineage>
</organism>
<evidence type="ECO:0000256" key="1">
    <source>
        <dbReference type="SAM" id="Phobius"/>
    </source>
</evidence>